<sequence>MDAERDMIVHLVGVPHMAKPTEGVFPAKGYILIAMLLLAGSGRMSRQAVAALLWDDAPEEKALTNLRQLLVRIHRCWPYEEPLVETSGSHLVAGPSARRSDLATILALQKSAVLAERVQAVLLAKGDLLDTIDTGGGELAQWFRGERERFRRLVLTLGADVLLEMTRFGRAPEREIDIIGERMLALEPEREESFRALIEAYGRNGNIDAVNRTFDALTNMLRREFGSDPRPETLAIIRRIAASIPRPRPELIFSDQDSLQGPPASEVSAVRSLAGLPRVALFPPMTVLGNQLHVLHRALIEDVANNLSRHRTFAVIAPYSSFEVADATEEERATRLKVQYAISGYILPGVDQLALRLTRHPGAEIIWAAEYDVSVQRMPVTFRLVSRQIASTLAQEIERDQLDRVRADPKPMAYRHYLEGQIKLQNFDLARLRKARSDFKQALQIDKSFAPAHARIAQTLYNEWLMLGGTDPYILNQAKAEANSAISIDSGGGMGHWVDAVVALHQRDFDHSMERFREAEALNPHSADMLVLYGDALSHMGEADAGWERFQLSLALNPFPPDFYWWCGATIACRQQNFTTAIDLCKNMSSDESVLRILASCHGLLGNVATAKQYGRRLAEMYPGMTALDMARLAPDKRQEDVAMMERGLRTAGLS</sequence>
<dbReference type="InterPro" id="IPR005158">
    <property type="entry name" value="BTAD"/>
</dbReference>
<reference evidence="2 3" key="1">
    <citation type="submission" date="2018-02" db="EMBL/GenBank/DDBJ databases">
        <title>Whole genome sequencing of endophytic bacterium.</title>
        <authorList>
            <person name="Eedara R."/>
            <person name="Podile A.R."/>
        </authorList>
    </citation>
    <scope>NUCLEOTIDE SEQUENCE [LARGE SCALE GENOMIC DNA]</scope>
    <source>
        <strain evidence="2 3">RP1T</strain>
    </source>
</reference>
<dbReference type="SMART" id="SM01043">
    <property type="entry name" value="BTAD"/>
    <property type="match status" value="1"/>
</dbReference>
<organism evidence="2 3">
    <name type="scientific">Labrys okinawensis</name>
    <dbReference type="NCBI Taxonomy" id="346911"/>
    <lineage>
        <taxon>Bacteria</taxon>
        <taxon>Pseudomonadati</taxon>
        <taxon>Pseudomonadota</taxon>
        <taxon>Alphaproteobacteria</taxon>
        <taxon>Hyphomicrobiales</taxon>
        <taxon>Xanthobacteraceae</taxon>
        <taxon>Labrys</taxon>
    </lineage>
</organism>
<dbReference type="OrthoDB" id="54411at2"/>
<dbReference type="InterPro" id="IPR011990">
    <property type="entry name" value="TPR-like_helical_dom_sf"/>
</dbReference>
<dbReference type="SUPFAM" id="SSF48452">
    <property type="entry name" value="TPR-like"/>
    <property type="match status" value="2"/>
</dbReference>
<gene>
    <name evidence="2" type="ORF">C5L14_06875</name>
</gene>
<dbReference type="AlphaFoldDB" id="A0A2S9QHV0"/>
<dbReference type="Gene3D" id="1.25.40.10">
    <property type="entry name" value="Tetratricopeptide repeat domain"/>
    <property type="match status" value="2"/>
</dbReference>
<accession>A0A2S9QHV0</accession>
<name>A0A2S9QHV0_9HYPH</name>
<keyword evidence="3" id="KW-1185">Reference proteome</keyword>
<evidence type="ECO:0000259" key="1">
    <source>
        <dbReference type="SMART" id="SM01043"/>
    </source>
</evidence>
<evidence type="ECO:0000313" key="2">
    <source>
        <dbReference type="EMBL" id="PRH88929.1"/>
    </source>
</evidence>
<dbReference type="Proteomes" id="UP000237682">
    <property type="component" value="Unassembled WGS sequence"/>
</dbReference>
<protein>
    <submittedName>
        <fullName evidence="2">SARP family transcriptional regulator</fullName>
    </submittedName>
</protein>
<comment type="caution">
    <text evidence="2">The sequence shown here is derived from an EMBL/GenBank/DDBJ whole genome shotgun (WGS) entry which is preliminary data.</text>
</comment>
<evidence type="ECO:0000313" key="3">
    <source>
        <dbReference type="Proteomes" id="UP000237682"/>
    </source>
</evidence>
<dbReference type="InterPro" id="IPR051677">
    <property type="entry name" value="AfsR-DnrI-RedD_regulator"/>
</dbReference>
<proteinExistence type="predicted"/>
<feature type="domain" description="Bacterial transcriptional activator" evidence="1">
    <location>
        <begin position="100"/>
        <end position="241"/>
    </location>
</feature>
<dbReference type="PANTHER" id="PTHR35807">
    <property type="entry name" value="TRANSCRIPTIONAL REGULATOR REDD-RELATED"/>
    <property type="match status" value="1"/>
</dbReference>
<dbReference type="Pfam" id="PF03704">
    <property type="entry name" value="BTAD"/>
    <property type="match status" value="1"/>
</dbReference>
<dbReference type="EMBL" id="PUEJ01000002">
    <property type="protein sequence ID" value="PRH88929.1"/>
    <property type="molecule type" value="Genomic_DNA"/>
</dbReference>